<feature type="domain" description="ADAMTS/ADAMTS-like Spacer 1" evidence="9">
    <location>
        <begin position="231"/>
        <end position="321"/>
    </location>
</feature>
<dbReference type="PANTHER" id="PTHR13723:SF200">
    <property type="entry name" value="ADAM METALLOPEPTIDASE WITH THROMBOSPONDIN TYPE 1 MOTIF B, ISOFORM B"/>
    <property type="match status" value="1"/>
</dbReference>
<dbReference type="GO" id="GO:0030198">
    <property type="term" value="P:extracellular matrix organization"/>
    <property type="evidence" value="ECO:0007669"/>
    <property type="project" value="TreeGrafter"/>
</dbReference>
<keyword evidence="7" id="KW-0325">Glycoprotein</keyword>
<evidence type="ECO:0000256" key="7">
    <source>
        <dbReference type="ARBA" id="ARBA00023180"/>
    </source>
</evidence>
<evidence type="ECO:0000256" key="1">
    <source>
        <dbReference type="ARBA" id="ARBA00004613"/>
    </source>
</evidence>
<accession>A0A9X0A3H3</accession>
<organism evidence="11 12">
    <name type="scientific">Desmophyllum pertusum</name>
    <dbReference type="NCBI Taxonomy" id="174260"/>
    <lineage>
        <taxon>Eukaryota</taxon>
        <taxon>Metazoa</taxon>
        <taxon>Cnidaria</taxon>
        <taxon>Anthozoa</taxon>
        <taxon>Hexacorallia</taxon>
        <taxon>Scleractinia</taxon>
        <taxon>Caryophylliina</taxon>
        <taxon>Caryophylliidae</taxon>
        <taxon>Desmophyllum</taxon>
    </lineage>
</organism>
<evidence type="ECO:0000256" key="2">
    <source>
        <dbReference type="ARBA" id="ARBA00022525"/>
    </source>
</evidence>
<evidence type="ECO:0000256" key="4">
    <source>
        <dbReference type="ARBA" id="ARBA00022801"/>
    </source>
</evidence>
<dbReference type="PROSITE" id="PS50092">
    <property type="entry name" value="TSP1"/>
    <property type="match status" value="3"/>
</dbReference>
<keyword evidence="12" id="KW-1185">Reference proteome</keyword>
<dbReference type="GO" id="GO:0006508">
    <property type="term" value="P:proteolysis"/>
    <property type="evidence" value="ECO:0007669"/>
    <property type="project" value="TreeGrafter"/>
</dbReference>
<dbReference type="InterPro" id="IPR000884">
    <property type="entry name" value="TSP1_rpt"/>
</dbReference>
<dbReference type="InterPro" id="IPR010294">
    <property type="entry name" value="ADAMTS_spacer1"/>
</dbReference>
<dbReference type="Pfam" id="PF05986">
    <property type="entry name" value="ADAMTS_spacer1"/>
    <property type="match status" value="1"/>
</dbReference>
<dbReference type="GO" id="GO:0046872">
    <property type="term" value="F:metal ion binding"/>
    <property type="evidence" value="ECO:0007669"/>
    <property type="project" value="UniProtKB-KW"/>
</dbReference>
<proteinExistence type="predicted"/>
<protein>
    <submittedName>
        <fullName evidence="11">Metalloendopeptidase</fullName>
    </submittedName>
</protein>
<dbReference type="GO" id="GO:0031012">
    <property type="term" value="C:extracellular matrix"/>
    <property type="evidence" value="ECO:0007669"/>
    <property type="project" value="TreeGrafter"/>
</dbReference>
<dbReference type="InterPro" id="IPR036383">
    <property type="entry name" value="TSP1_rpt_sf"/>
</dbReference>
<dbReference type="GO" id="GO:0005576">
    <property type="term" value="C:extracellular region"/>
    <property type="evidence" value="ECO:0007669"/>
    <property type="project" value="UniProtKB-SubCell"/>
</dbReference>
<evidence type="ECO:0000313" key="12">
    <source>
        <dbReference type="Proteomes" id="UP001163046"/>
    </source>
</evidence>
<dbReference type="Gene3D" id="3.40.1620.60">
    <property type="match status" value="1"/>
</dbReference>
<dbReference type="PRINTS" id="PR01705">
    <property type="entry name" value="TSP1REPEAT"/>
</dbReference>
<dbReference type="InterPro" id="IPR050439">
    <property type="entry name" value="ADAMTS_ADAMTS-like"/>
</dbReference>
<keyword evidence="4" id="KW-0378">Hydrolase</keyword>
<feature type="region of interest" description="Disordered" evidence="8">
    <location>
        <begin position="488"/>
        <end position="509"/>
    </location>
</feature>
<dbReference type="GO" id="GO:0004222">
    <property type="term" value="F:metalloendopeptidase activity"/>
    <property type="evidence" value="ECO:0007669"/>
    <property type="project" value="TreeGrafter"/>
</dbReference>
<comment type="caution">
    <text evidence="11">The sequence shown here is derived from an EMBL/GenBank/DDBJ whole genome shotgun (WGS) entry which is preliminary data.</text>
</comment>
<evidence type="ECO:0000256" key="6">
    <source>
        <dbReference type="ARBA" id="ARBA00023157"/>
    </source>
</evidence>
<dbReference type="OrthoDB" id="5982714at2759"/>
<dbReference type="SMART" id="SM00209">
    <property type="entry name" value="TSP1"/>
    <property type="match status" value="3"/>
</dbReference>
<dbReference type="Proteomes" id="UP001163046">
    <property type="component" value="Unassembled WGS sequence"/>
</dbReference>
<keyword evidence="3" id="KW-0479">Metal-binding</keyword>
<reference evidence="11" key="1">
    <citation type="submission" date="2023-01" db="EMBL/GenBank/DDBJ databases">
        <title>Genome assembly of the deep-sea coral Lophelia pertusa.</title>
        <authorList>
            <person name="Herrera S."/>
            <person name="Cordes E."/>
        </authorList>
    </citation>
    <scope>NUCLEOTIDE SEQUENCE</scope>
    <source>
        <strain evidence="11">USNM1676648</strain>
        <tissue evidence="11">Polyp</tissue>
    </source>
</reference>
<evidence type="ECO:0000259" key="9">
    <source>
        <dbReference type="Pfam" id="PF05986"/>
    </source>
</evidence>
<gene>
    <name evidence="11" type="primary">ADAMTS10_3</name>
    <name evidence="11" type="ORF">OS493_010421</name>
</gene>
<evidence type="ECO:0000256" key="8">
    <source>
        <dbReference type="SAM" id="MobiDB-lite"/>
    </source>
</evidence>
<keyword evidence="6" id="KW-1015">Disulfide bond</keyword>
<dbReference type="PANTHER" id="PTHR13723">
    <property type="entry name" value="ADAMTS A DISINTEGRIN AND METALLOPROTEASE WITH THROMBOSPONDIN MOTIFS PROTEASE"/>
    <property type="match status" value="1"/>
</dbReference>
<dbReference type="Pfam" id="PF00090">
    <property type="entry name" value="TSP_1"/>
    <property type="match status" value="1"/>
</dbReference>
<dbReference type="Gene3D" id="2.20.100.10">
    <property type="entry name" value="Thrombospondin type-1 (TSP1) repeat"/>
    <property type="match status" value="3"/>
</dbReference>
<sequence length="509" mass="56116">MQYGSGWKLSKHKKGVCGSLYCLHDGTQLSRMAPVADGSPCGDRDWCIGGKCVDNGRPRIHGGWSTWSSYSSCARPCGGGVQFRSRVCKNPVPSNGGNACAGADTDWRICNSEPCEKGTKTFREEQCLGAKGAGSIPYFPRNAPTCTLWCKKGSSASTHEAVKDGTRCSNDKSNLDVCVQRICRAVIMCWILEKCMIDVESAVAMEDKCLIVKANYTNAHTVQGPENGDLIVRLPVGTVNTGFQMRKASFNYLDNGTYLVGGGRNPTVQEVKAANTVIKYTRKKAKYKDVLKIEGPTDAFLRVMYVFERGANPGLDFSFTRPIQPSDTPTKSIYEWINGTWSGCSTTCGQGVRTRSLRCVRSDDKTPASDRACGTKIPDIERCQTKPCPSAWYTTPWSDCSKSCGRGLQTRVVICRMKINPTEYGTSTNCSADDKPIVNDTRQYCNSIACLADWNTKDGITFGECGKPYKKNDLKCYRTDQFWRKSQHTKDTLPIQSQTDAPPVYHPLN</sequence>
<evidence type="ECO:0000256" key="3">
    <source>
        <dbReference type="ARBA" id="ARBA00022723"/>
    </source>
</evidence>
<dbReference type="SUPFAM" id="SSF82895">
    <property type="entry name" value="TSP-1 type 1 repeat"/>
    <property type="match status" value="3"/>
</dbReference>
<keyword evidence="5" id="KW-0862">Zinc</keyword>
<evidence type="ECO:0000259" key="10">
    <source>
        <dbReference type="Pfam" id="PF17771"/>
    </source>
</evidence>
<feature type="domain" description="ADAMTS cysteine-rich" evidence="10">
    <location>
        <begin position="1"/>
        <end position="53"/>
    </location>
</feature>
<dbReference type="Pfam" id="PF17771">
    <property type="entry name" value="ADAMTS_CR_2"/>
    <property type="match status" value="1"/>
</dbReference>
<comment type="subcellular location">
    <subcellularLocation>
        <location evidence="1">Secreted</location>
    </subcellularLocation>
</comment>
<keyword evidence="2" id="KW-0964">Secreted</keyword>
<dbReference type="InterPro" id="IPR041645">
    <property type="entry name" value="ADAMTS_CR_2"/>
</dbReference>
<dbReference type="Pfam" id="PF19030">
    <property type="entry name" value="TSP1_ADAMTS"/>
    <property type="match status" value="2"/>
</dbReference>
<dbReference type="AlphaFoldDB" id="A0A9X0A3H3"/>
<evidence type="ECO:0000256" key="5">
    <source>
        <dbReference type="ARBA" id="ARBA00022833"/>
    </source>
</evidence>
<evidence type="ECO:0000313" key="11">
    <source>
        <dbReference type="EMBL" id="KAJ7392766.1"/>
    </source>
</evidence>
<dbReference type="EMBL" id="MU825400">
    <property type="protein sequence ID" value="KAJ7392766.1"/>
    <property type="molecule type" value="Genomic_DNA"/>
</dbReference>
<dbReference type="FunFam" id="2.20.100.10:FF:000001">
    <property type="entry name" value="semaphorin-5A isoform X1"/>
    <property type="match status" value="1"/>
</dbReference>
<name>A0A9X0A3H3_9CNID</name>